<evidence type="ECO:0000313" key="10">
    <source>
        <dbReference type="Proteomes" id="UP000663829"/>
    </source>
</evidence>
<comment type="similarity">
    <text evidence="1 4">Belongs to the eukaryotic ribosomal protein eS12 family.</text>
</comment>
<dbReference type="Proteomes" id="UP000663829">
    <property type="component" value="Unassembled WGS sequence"/>
</dbReference>
<evidence type="ECO:0000256" key="3">
    <source>
        <dbReference type="ARBA" id="ARBA00023274"/>
    </source>
</evidence>
<dbReference type="GO" id="GO:0003735">
    <property type="term" value="F:structural constituent of ribosome"/>
    <property type="evidence" value="ECO:0007669"/>
    <property type="project" value="InterPro"/>
</dbReference>
<reference evidence="6" key="1">
    <citation type="submission" date="2021-02" db="EMBL/GenBank/DDBJ databases">
        <authorList>
            <person name="Nowell W R."/>
        </authorList>
    </citation>
    <scope>NUCLEOTIDE SEQUENCE</scope>
</reference>
<dbReference type="EMBL" id="CAJNOK010009497">
    <property type="protein sequence ID" value="CAF1091499.1"/>
    <property type="molecule type" value="Genomic_DNA"/>
</dbReference>
<dbReference type="InterPro" id="IPR047860">
    <property type="entry name" value="Ribosomal_eS12_CS"/>
</dbReference>
<dbReference type="OrthoDB" id="10249311at2759"/>
<keyword evidence="3 4" id="KW-0687">Ribonucleoprotein</keyword>
<dbReference type="EMBL" id="CAJOBC010000104">
    <property type="protein sequence ID" value="CAF3537366.1"/>
    <property type="molecule type" value="Genomic_DNA"/>
</dbReference>
<dbReference type="Proteomes" id="UP000682733">
    <property type="component" value="Unassembled WGS sequence"/>
</dbReference>
<evidence type="ECO:0000259" key="5">
    <source>
        <dbReference type="Pfam" id="PF01248"/>
    </source>
</evidence>
<evidence type="ECO:0000256" key="4">
    <source>
        <dbReference type="RuleBase" id="RU000670"/>
    </source>
</evidence>
<keyword evidence="10" id="KW-1185">Reference proteome</keyword>
<evidence type="ECO:0000256" key="1">
    <source>
        <dbReference type="ARBA" id="ARBA00005824"/>
    </source>
</evidence>
<evidence type="ECO:0000313" key="7">
    <source>
        <dbReference type="EMBL" id="CAF1091499.1"/>
    </source>
</evidence>
<comment type="caution">
    <text evidence="6">The sequence shown here is derived from an EMBL/GenBank/DDBJ whole genome shotgun (WGS) entry which is preliminary data.</text>
</comment>
<name>A0A813PQN2_9BILA</name>
<dbReference type="EMBL" id="CAJOBA010009514">
    <property type="protein sequence ID" value="CAF3853030.1"/>
    <property type="molecule type" value="Genomic_DNA"/>
</dbReference>
<evidence type="ECO:0000313" key="8">
    <source>
        <dbReference type="EMBL" id="CAF3537366.1"/>
    </source>
</evidence>
<dbReference type="Proteomes" id="UP000681722">
    <property type="component" value="Unassembled WGS sequence"/>
</dbReference>
<dbReference type="Proteomes" id="UP000677228">
    <property type="component" value="Unassembled WGS sequence"/>
</dbReference>
<feature type="domain" description="Ribosomal protein eL8/eL30/eS12/Gadd45" evidence="5">
    <location>
        <begin position="27"/>
        <end position="120"/>
    </location>
</feature>
<dbReference type="GO" id="GO:0005840">
    <property type="term" value="C:ribosome"/>
    <property type="evidence" value="ECO:0007669"/>
    <property type="project" value="UniProtKB-KW"/>
</dbReference>
<dbReference type="PRINTS" id="PR00972">
    <property type="entry name" value="RIBSOMALS12E"/>
</dbReference>
<gene>
    <name evidence="6" type="ORF">GPM918_LOCUS1163</name>
    <name evidence="7" type="ORF">OVA965_LOCUS18838</name>
    <name evidence="8" type="ORF">SRO942_LOCUS1163</name>
    <name evidence="9" type="ORF">TMI583_LOCUS18849</name>
</gene>
<dbReference type="Gene3D" id="3.30.1330.30">
    <property type="match status" value="1"/>
</dbReference>
<accession>A0A813PQN2</accession>
<organism evidence="6 10">
    <name type="scientific">Didymodactylos carnosus</name>
    <dbReference type="NCBI Taxonomy" id="1234261"/>
    <lineage>
        <taxon>Eukaryota</taxon>
        <taxon>Metazoa</taxon>
        <taxon>Spiralia</taxon>
        <taxon>Gnathifera</taxon>
        <taxon>Rotifera</taxon>
        <taxon>Eurotatoria</taxon>
        <taxon>Bdelloidea</taxon>
        <taxon>Philodinida</taxon>
        <taxon>Philodinidae</taxon>
        <taxon>Didymodactylos</taxon>
    </lineage>
</organism>
<dbReference type="FunFam" id="3.30.1330.30:FF:000019">
    <property type="entry name" value="40S ribosomal protein S12"/>
    <property type="match status" value="1"/>
</dbReference>
<sequence length="145" mass="16019">MSDTEIDTEIDETPRPAAADDLDLNKSLQEVLKAAATHDGLARGLREAVKSLDKREAHLCVLASNCDEPNYVKLIEALCAEHNINLLRVDDNKKLGEWAGLCKRDKDGKARKVVGCSCVVVKDFGDDTPAHYHLQEYMKKNKSAA</sequence>
<dbReference type="InterPro" id="IPR029064">
    <property type="entry name" value="Ribosomal_eL30-like_sf"/>
</dbReference>
<dbReference type="SUPFAM" id="SSF55315">
    <property type="entry name" value="L30e-like"/>
    <property type="match status" value="1"/>
</dbReference>
<evidence type="ECO:0000313" key="6">
    <source>
        <dbReference type="EMBL" id="CAF0756919.1"/>
    </source>
</evidence>
<dbReference type="AlphaFoldDB" id="A0A813PQN2"/>
<dbReference type="PROSITE" id="PS01189">
    <property type="entry name" value="RIBOSOMAL_S12E"/>
    <property type="match status" value="1"/>
</dbReference>
<dbReference type="PANTHER" id="PTHR11843">
    <property type="entry name" value="40S RIBOSOMAL PROTEIN S12"/>
    <property type="match status" value="1"/>
</dbReference>
<dbReference type="GO" id="GO:1990904">
    <property type="term" value="C:ribonucleoprotein complex"/>
    <property type="evidence" value="ECO:0007669"/>
    <property type="project" value="UniProtKB-KW"/>
</dbReference>
<evidence type="ECO:0000256" key="2">
    <source>
        <dbReference type="ARBA" id="ARBA00022980"/>
    </source>
</evidence>
<dbReference type="InterPro" id="IPR004038">
    <property type="entry name" value="Ribosomal_eL8/eL30/eS12/Gad45"/>
</dbReference>
<dbReference type="Pfam" id="PF01248">
    <property type="entry name" value="Ribosomal_L7Ae"/>
    <property type="match status" value="1"/>
</dbReference>
<proteinExistence type="inferred from homology"/>
<protein>
    <recommendedName>
        <fullName evidence="4">40S ribosomal protein S12</fullName>
    </recommendedName>
</protein>
<dbReference type="InterPro" id="IPR000530">
    <property type="entry name" value="Ribosomal_eS12"/>
</dbReference>
<dbReference type="EMBL" id="CAJNOQ010000104">
    <property type="protein sequence ID" value="CAF0756919.1"/>
    <property type="molecule type" value="Genomic_DNA"/>
</dbReference>
<evidence type="ECO:0000313" key="9">
    <source>
        <dbReference type="EMBL" id="CAF3853030.1"/>
    </source>
</evidence>
<dbReference type="GO" id="GO:0006412">
    <property type="term" value="P:translation"/>
    <property type="evidence" value="ECO:0007669"/>
    <property type="project" value="InterPro"/>
</dbReference>
<keyword evidence="2 4" id="KW-0689">Ribosomal protein</keyword>